<evidence type="ECO:0000256" key="1">
    <source>
        <dbReference type="ARBA" id="ARBA00004141"/>
    </source>
</evidence>
<feature type="domain" description="Glycosyl transferase family 1" evidence="7">
    <location>
        <begin position="248"/>
        <end position="397"/>
    </location>
</feature>
<dbReference type="InterPro" id="IPR001296">
    <property type="entry name" value="Glyco_trans_1"/>
</dbReference>
<feature type="transmembrane region" description="Helical" evidence="6">
    <location>
        <begin position="764"/>
        <end position="783"/>
    </location>
</feature>
<dbReference type="Pfam" id="PF04932">
    <property type="entry name" value="Wzy_C"/>
    <property type="match status" value="1"/>
</dbReference>
<evidence type="ECO:0000256" key="4">
    <source>
        <dbReference type="ARBA" id="ARBA00022989"/>
    </source>
</evidence>
<feature type="transmembrane region" description="Helical" evidence="6">
    <location>
        <begin position="826"/>
        <end position="844"/>
    </location>
</feature>
<feature type="transmembrane region" description="Helical" evidence="6">
    <location>
        <begin position="539"/>
        <end position="559"/>
    </location>
</feature>
<comment type="caution">
    <text evidence="10">The sequence shown here is derived from an EMBL/GenBank/DDBJ whole genome shotgun (WGS) entry which is preliminary data.</text>
</comment>
<dbReference type="InterPro" id="IPR051533">
    <property type="entry name" value="WaaL-like"/>
</dbReference>
<accession>A0AA38XV63</accession>
<evidence type="ECO:0008006" key="11">
    <source>
        <dbReference type="Google" id="ProtNLM"/>
    </source>
</evidence>
<keyword evidence="4 6" id="KW-1133">Transmembrane helix</keyword>
<evidence type="ECO:0000256" key="3">
    <source>
        <dbReference type="ARBA" id="ARBA00022692"/>
    </source>
</evidence>
<evidence type="ECO:0000313" key="10">
    <source>
        <dbReference type="EMBL" id="KAJ9624273.1"/>
    </source>
</evidence>
<evidence type="ECO:0000259" key="9">
    <source>
        <dbReference type="Pfam" id="PF13439"/>
    </source>
</evidence>
<keyword evidence="3 6" id="KW-0812">Transmembrane</keyword>
<dbReference type="Pfam" id="PF00534">
    <property type="entry name" value="Glycos_transf_1"/>
    <property type="match status" value="1"/>
</dbReference>
<dbReference type="PANTHER" id="PTHR37422">
    <property type="entry name" value="TEICHURONIC ACID BIOSYNTHESIS PROTEIN TUAE"/>
    <property type="match status" value="1"/>
</dbReference>
<evidence type="ECO:0000256" key="5">
    <source>
        <dbReference type="ARBA" id="ARBA00023136"/>
    </source>
</evidence>
<evidence type="ECO:0000256" key="6">
    <source>
        <dbReference type="SAM" id="Phobius"/>
    </source>
</evidence>
<dbReference type="SUPFAM" id="SSF53756">
    <property type="entry name" value="UDP-Glycosyltransferase/glycogen phosphorylase"/>
    <property type="match status" value="1"/>
</dbReference>
<dbReference type="EMBL" id="JAPDRN010000096">
    <property type="protein sequence ID" value="KAJ9624273.1"/>
    <property type="molecule type" value="Genomic_DNA"/>
</dbReference>
<reference evidence="10" key="1">
    <citation type="submission" date="2022-10" db="EMBL/GenBank/DDBJ databases">
        <title>Culturing micro-colonial fungi from biological soil crusts in the Mojave desert and describing Neophaeococcomyces mojavensis, and introducing the new genera and species Taxawa tesnikishii.</title>
        <authorList>
            <person name="Kurbessoian T."/>
            <person name="Stajich J.E."/>
        </authorList>
    </citation>
    <scope>NUCLEOTIDE SEQUENCE</scope>
    <source>
        <strain evidence="10">TK_35</strain>
    </source>
</reference>
<dbReference type="Gene3D" id="3.40.50.2000">
    <property type="entry name" value="Glycogen Phosphorylase B"/>
    <property type="match status" value="2"/>
</dbReference>
<sequence>MSHTATAPANAEKRYTVHRSDLPLSCPTPEMALWNSHPRVYLPIEDEPNGQAQCAYCGAVFLLPALHSGGVERSTLEIAAALVAAGHRALVVSAGGRLVQPLLDSGGEHLTLDIGRKSLLTLRHLPTLRRLFTEVGADIVHARSRLPAWLGLYAIRAMQPAQRPHWVTTVHGLNSPGSYSAVMTSGERVICVSNSVRDYVHTHYPTVARDRLQVIPRGVDVSQFPRVARADRRPRLALATDYPWLARVDGPLLLLPGRGTRLKGHAHALQLLADVRKAGVPAQLWMLGTDEPGREAYVAELRRQAEVLGVTSAVHISTPTARIAQAYAASDLVLQLSDKPEAFGRTVVEALSVGRPVLGWNHGGVGELLQQLQPSGAVPLGNAQLLGERALALLAQPPSLPGRIPAIPSASMPTSLADAAPILRDERAGRWAPWWVLAYVALWPLPGIAETVLGLGALYAAARMVIRRVQHRPHLLSPAAWALTSILFLGYWLPQAFSAFDAVDPSASWTKAAAGLRYLPFMWLVAIAVATAQRRRLTLGGLAVITGLWTLDALVQALAGTSPWFWSLQQIKLAISGNALCPAAEAALADRLSGALGPCNLKFGQVLASLSPFLLLPAARRFGNAGWLLAAAAVGVVLLLAGSRASWITFGLVVVYSGVRQLGWKRLGLLALVGVLSAGVLTASVPQLRERVARTAMAWGGGEDGVEQALSGRTRIWSAAACMIEAHPINGVGARGFRDAYPHCVADEGPAVWGTMPALHAHQIVLEILAETGVLGLLLWLAAVAQAWRAWRFAPAAARERARPAMLALAVTVFPLNTHLAFYSAFWGGLTVLLAALFVGTLLAREPDDLPRAA</sequence>
<feature type="transmembrane region" description="Helical" evidence="6">
    <location>
        <begin position="474"/>
        <end position="493"/>
    </location>
</feature>
<evidence type="ECO:0000259" key="8">
    <source>
        <dbReference type="Pfam" id="PF04932"/>
    </source>
</evidence>
<dbReference type="AlphaFoldDB" id="A0AA38XV63"/>
<protein>
    <recommendedName>
        <fullName evidence="11">Glycosyl transferase</fullName>
    </recommendedName>
</protein>
<feature type="transmembrane region" description="Helical" evidence="6">
    <location>
        <begin position="513"/>
        <end position="532"/>
    </location>
</feature>
<organism evidence="10">
    <name type="scientific">Knufia peltigerae</name>
    <dbReference type="NCBI Taxonomy" id="1002370"/>
    <lineage>
        <taxon>Eukaryota</taxon>
        <taxon>Fungi</taxon>
        <taxon>Dikarya</taxon>
        <taxon>Ascomycota</taxon>
        <taxon>Pezizomycotina</taxon>
        <taxon>Eurotiomycetes</taxon>
        <taxon>Chaetothyriomycetidae</taxon>
        <taxon>Chaetothyriales</taxon>
        <taxon>Trichomeriaceae</taxon>
        <taxon>Knufia</taxon>
    </lineage>
</organism>
<dbReference type="GO" id="GO:0016020">
    <property type="term" value="C:membrane"/>
    <property type="evidence" value="ECO:0007669"/>
    <property type="project" value="UniProtKB-SubCell"/>
</dbReference>
<evidence type="ECO:0000256" key="2">
    <source>
        <dbReference type="ARBA" id="ARBA00022676"/>
    </source>
</evidence>
<feature type="domain" description="O-antigen ligase-related" evidence="8">
    <location>
        <begin position="630"/>
        <end position="781"/>
    </location>
</feature>
<keyword evidence="5 6" id="KW-0472">Membrane</keyword>
<feature type="domain" description="Glycosyltransferase subfamily 4-like N-terminal" evidence="9">
    <location>
        <begin position="69"/>
        <end position="222"/>
    </location>
</feature>
<feature type="transmembrane region" description="Helical" evidence="6">
    <location>
        <begin position="434"/>
        <end position="462"/>
    </location>
</feature>
<feature type="transmembrane region" description="Helical" evidence="6">
    <location>
        <begin position="627"/>
        <end position="655"/>
    </location>
</feature>
<keyword evidence="2" id="KW-0328">Glycosyltransferase</keyword>
<feature type="transmembrane region" description="Helical" evidence="6">
    <location>
        <begin position="667"/>
        <end position="685"/>
    </location>
</feature>
<name>A0AA38XV63_9EURO</name>
<dbReference type="InterPro" id="IPR028098">
    <property type="entry name" value="Glyco_trans_4-like_N"/>
</dbReference>
<evidence type="ECO:0000259" key="7">
    <source>
        <dbReference type="Pfam" id="PF00534"/>
    </source>
</evidence>
<dbReference type="GO" id="GO:0016757">
    <property type="term" value="F:glycosyltransferase activity"/>
    <property type="evidence" value="ECO:0007669"/>
    <property type="project" value="UniProtKB-KW"/>
</dbReference>
<comment type="subcellular location">
    <subcellularLocation>
        <location evidence="1">Membrane</location>
        <topology evidence="1">Multi-pass membrane protein</topology>
    </subcellularLocation>
</comment>
<dbReference type="PANTHER" id="PTHR37422:SF21">
    <property type="entry name" value="EXOQ-LIKE PROTEIN"/>
    <property type="match status" value="1"/>
</dbReference>
<proteinExistence type="predicted"/>
<dbReference type="Gene3D" id="2.60.260.40">
    <property type="entry name" value="q5lls5 like domains"/>
    <property type="match status" value="1"/>
</dbReference>
<dbReference type="Pfam" id="PF13439">
    <property type="entry name" value="Glyco_transf_4"/>
    <property type="match status" value="1"/>
</dbReference>
<gene>
    <name evidence="10" type="ORF">H2204_010980</name>
</gene>
<dbReference type="InterPro" id="IPR007016">
    <property type="entry name" value="O-antigen_ligase-rel_domated"/>
</dbReference>
<keyword evidence="2" id="KW-0808">Transferase</keyword>